<dbReference type="Proteomes" id="UP000184211">
    <property type="component" value="Unassembled WGS sequence"/>
</dbReference>
<protein>
    <recommendedName>
        <fullName evidence="4">O-antigen ligase like membrane protein</fullName>
    </recommendedName>
</protein>
<dbReference type="AlphaFoldDB" id="A0A1M5N8Q7"/>
<keyword evidence="3" id="KW-1185">Reference proteome</keyword>
<organism evidence="2 3">
    <name type="scientific">Cognatishimia maritima</name>
    <dbReference type="NCBI Taxonomy" id="870908"/>
    <lineage>
        <taxon>Bacteria</taxon>
        <taxon>Pseudomonadati</taxon>
        <taxon>Pseudomonadota</taxon>
        <taxon>Alphaproteobacteria</taxon>
        <taxon>Rhodobacterales</taxon>
        <taxon>Paracoccaceae</taxon>
        <taxon>Cognatishimia</taxon>
    </lineage>
</organism>
<feature type="transmembrane region" description="Helical" evidence="1">
    <location>
        <begin position="127"/>
        <end position="145"/>
    </location>
</feature>
<evidence type="ECO:0000313" key="2">
    <source>
        <dbReference type="EMBL" id="SHG85867.1"/>
    </source>
</evidence>
<dbReference type="STRING" id="870908.SAMN04488044_1453"/>
<name>A0A1M5N8Q7_9RHOB</name>
<feature type="transmembrane region" description="Helical" evidence="1">
    <location>
        <begin position="232"/>
        <end position="251"/>
    </location>
</feature>
<feature type="transmembrane region" description="Helical" evidence="1">
    <location>
        <begin position="72"/>
        <end position="90"/>
    </location>
</feature>
<feature type="transmembrane region" description="Helical" evidence="1">
    <location>
        <begin position="367"/>
        <end position="391"/>
    </location>
</feature>
<feature type="transmembrane region" description="Helical" evidence="1">
    <location>
        <begin position="152"/>
        <end position="173"/>
    </location>
</feature>
<keyword evidence="1" id="KW-1133">Transmembrane helix</keyword>
<feature type="transmembrane region" description="Helical" evidence="1">
    <location>
        <begin position="257"/>
        <end position="278"/>
    </location>
</feature>
<sequence length="470" mass="50051">MLLPFAIAAILVVMFLPPRHGVLVLCFSLPLATFAVLGNVLLSDLLVMALCVAIFVQVLLTRRVMLKTAQGPLVWLALLLLWAGLGAWFMPRIFDHASDVVTLRQVDGRFVIDSFLLEPSGANATQFVRLVLSAGAFAAIATPRLGADPHRVVLRAVAVATIVHITLSGLDWMGHAFGVPWLMSPVRTLPQAILVNQHYPGLRRLIGGFTEPASFGLFTLGLYAFWLRFALAAWQSLWPALCAVVLGGFAVRSTSAAAMGGFAAITILAALGPGGFLHRGFGRGSQRRNAISFGVILFSLAPVLIAGAIVIVQLFPDVRAVLETGLLGKLTSQSATERLGWNAQAIENLKDSFGLGLGIGSARASSWGLSVLANLGLPGALLYGGFLYSVLRHPSGGDRRWNDCTPTIDALRWGCFAILLQSMLTAPFPNLGVPFFVMAGFCVALRQAGQQGSSATGSRARAVPPRRVLP</sequence>
<accession>A0A1M5N8Q7</accession>
<feature type="transmembrane region" description="Helical" evidence="1">
    <location>
        <begin position="31"/>
        <end position="60"/>
    </location>
</feature>
<evidence type="ECO:0000256" key="1">
    <source>
        <dbReference type="SAM" id="Phobius"/>
    </source>
</evidence>
<feature type="transmembrane region" description="Helical" evidence="1">
    <location>
        <begin position="290"/>
        <end position="315"/>
    </location>
</feature>
<dbReference type="EMBL" id="FQWM01000002">
    <property type="protein sequence ID" value="SHG85867.1"/>
    <property type="molecule type" value="Genomic_DNA"/>
</dbReference>
<proteinExistence type="predicted"/>
<evidence type="ECO:0000313" key="3">
    <source>
        <dbReference type="Proteomes" id="UP000184211"/>
    </source>
</evidence>
<evidence type="ECO:0008006" key="4">
    <source>
        <dbReference type="Google" id="ProtNLM"/>
    </source>
</evidence>
<keyword evidence="1" id="KW-0812">Transmembrane</keyword>
<keyword evidence="1" id="KW-0472">Membrane</keyword>
<gene>
    <name evidence="2" type="ORF">SAMN04488044_1453</name>
</gene>
<reference evidence="3" key="1">
    <citation type="submission" date="2016-11" db="EMBL/GenBank/DDBJ databases">
        <authorList>
            <person name="Varghese N."/>
            <person name="Submissions S."/>
        </authorList>
    </citation>
    <scope>NUCLEOTIDE SEQUENCE [LARGE SCALE GENOMIC DNA]</scope>
    <source>
        <strain evidence="3">DSM 28223</strain>
    </source>
</reference>
<feature type="transmembrane region" description="Helical" evidence="1">
    <location>
        <begin position="205"/>
        <end position="225"/>
    </location>
</feature>